<evidence type="ECO:0000313" key="3">
    <source>
        <dbReference type="Proteomes" id="UP000240883"/>
    </source>
</evidence>
<feature type="region of interest" description="Disordered" evidence="1">
    <location>
        <begin position="18"/>
        <end position="46"/>
    </location>
</feature>
<accession>A0A2T2NAX3</accession>
<feature type="compositionally biased region" description="Polar residues" evidence="1">
    <location>
        <begin position="29"/>
        <end position="38"/>
    </location>
</feature>
<reference evidence="2 3" key="1">
    <citation type="journal article" date="2018" name="Front. Microbiol.">
        <title>Genome-Wide Analysis of Corynespora cassiicola Leaf Fall Disease Putative Effectors.</title>
        <authorList>
            <person name="Lopez D."/>
            <person name="Ribeiro S."/>
            <person name="Label P."/>
            <person name="Fumanal B."/>
            <person name="Venisse J.S."/>
            <person name="Kohler A."/>
            <person name="de Oliveira R.R."/>
            <person name="Labutti K."/>
            <person name="Lipzen A."/>
            <person name="Lail K."/>
            <person name="Bauer D."/>
            <person name="Ohm R.A."/>
            <person name="Barry K.W."/>
            <person name="Spatafora J."/>
            <person name="Grigoriev I.V."/>
            <person name="Martin F.M."/>
            <person name="Pujade-Renaud V."/>
        </authorList>
    </citation>
    <scope>NUCLEOTIDE SEQUENCE [LARGE SCALE GENOMIC DNA]</scope>
    <source>
        <strain evidence="2 3">Philippines</strain>
    </source>
</reference>
<evidence type="ECO:0000313" key="2">
    <source>
        <dbReference type="EMBL" id="PSN62595.1"/>
    </source>
</evidence>
<name>A0A2T2NAX3_CORCC</name>
<dbReference type="AlphaFoldDB" id="A0A2T2NAX3"/>
<protein>
    <submittedName>
        <fullName evidence="2">Uncharacterized protein</fullName>
    </submittedName>
</protein>
<gene>
    <name evidence="2" type="ORF">BS50DRAFT_123373</name>
</gene>
<proteinExistence type="predicted"/>
<dbReference type="Proteomes" id="UP000240883">
    <property type="component" value="Unassembled WGS sequence"/>
</dbReference>
<keyword evidence="3" id="KW-1185">Reference proteome</keyword>
<organism evidence="2 3">
    <name type="scientific">Corynespora cassiicola Philippines</name>
    <dbReference type="NCBI Taxonomy" id="1448308"/>
    <lineage>
        <taxon>Eukaryota</taxon>
        <taxon>Fungi</taxon>
        <taxon>Dikarya</taxon>
        <taxon>Ascomycota</taxon>
        <taxon>Pezizomycotina</taxon>
        <taxon>Dothideomycetes</taxon>
        <taxon>Pleosporomycetidae</taxon>
        <taxon>Pleosporales</taxon>
        <taxon>Corynesporascaceae</taxon>
        <taxon>Corynespora</taxon>
    </lineage>
</organism>
<dbReference type="EMBL" id="KZ678141">
    <property type="protein sequence ID" value="PSN62595.1"/>
    <property type="molecule type" value="Genomic_DNA"/>
</dbReference>
<evidence type="ECO:0000256" key="1">
    <source>
        <dbReference type="SAM" id="MobiDB-lite"/>
    </source>
</evidence>
<sequence>MVEGCFQGCSCRMRSLGQPCGGRDHPRSTGLSDQTSSVHHMRRTNPPEPLFDRINLFPLFPGLVLEMKSYPQALHARIWGKIPKCADHGRSSKWHHCSQVPYLVIDKENASILLLSLTCCIAKLTKRARAKYRIPSLLLLPPYSNTKISQETVQIVQGKKKKPDIKWQKLRPDGIMRVFLLAKMSWNHES</sequence>